<proteinExistence type="predicted"/>
<dbReference type="EMBL" id="FOUZ01000012">
    <property type="protein sequence ID" value="SFN43373.1"/>
    <property type="molecule type" value="Genomic_DNA"/>
</dbReference>
<gene>
    <name evidence="1" type="ORF">SAMN05421738_11254</name>
</gene>
<evidence type="ECO:0000313" key="2">
    <source>
        <dbReference type="Proteomes" id="UP000199149"/>
    </source>
</evidence>
<keyword evidence="2" id="KW-1185">Reference proteome</keyword>
<reference evidence="2" key="1">
    <citation type="submission" date="2016-10" db="EMBL/GenBank/DDBJ databases">
        <authorList>
            <person name="Varghese N."/>
            <person name="Submissions S."/>
        </authorList>
    </citation>
    <scope>NUCLEOTIDE SEQUENCE [LARGE SCALE GENOMIC DNA]</scope>
    <source>
        <strain evidence="2">XJ109</strain>
    </source>
</reference>
<dbReference type="AlphaFoldDB" id="A0A1I4Z008"/>
<sequence length="95" mass="11000">MSKETKEGIYKGIIEKDENGNYFCGPYLLDYKLTVAKFKLGDTVLINTVINNRSDISLTQYPKKSMKFTLIVDEVIEEDNEENKVENKEEDTIQE</sequence>
<accession>A0A1I4Z008</accession>
<dbReference type="RefSeq" id="WP_245752164.1">
    <property type="nucleotide sequence ID" value="NZ_FOUZ01000012.1"/>
</dbReference>
<name>A0A1I4Z008_9FLAO</name>
<organism evidence="1 2">
    <name type="scientific">Algoriella xinjiangensis</name>
    <dbReference type="NCBI Taxonomy" id="684065"/>
    <lineage>
        <taxon>Bacteria</taxon>
        <taxon>Pseudomonadati</taxon>
        <taxon>Bacteroidota</taxon>
        <taxon>Flavobacteriia</taxon>
        <taxon>Flavobacteriales</taxon>
        <taxon>Weeksellaceae</taxon>
        <taxon>Algoriella</taxon>
    </lineage>
</organism>
<protein>
    <submittedName>
        <fullName evidence="1">Uncharacterized protein</fullName>
    </submittedName>
</protein>
<evidence type="ECO:0000313" key="1">
    <source>
        <dbReference type="EMBL" id="SFN43373.1"/>
    </source>
</evidence>
<dbReference type="Proteomes" id="UP000199149">
    <property type="component" value="Unassembled WGS sequence"/>
</dbReference>